<dbReference type="CDD" id="cd23509">
    <property type="entry name" value="Gnk2-like"/>
    <property type="match status" value="1"/>
</dbReference>
<reference evidence="16" key="1">
    <citation type="journal article" date="2019" name="Nat. Commun.">
        <title>The genome of broomcorn millet.</title>
        <authorList>
            <person name="Zou C."/>
            <person name="Miki D."/>
            <person name="Li D."/>
            <person name="Tang Q."/>
            <person name="Xiao L."/>
            <person name="Rajput S."/>
            <person name="Deng P."/>
            <person name="Jia W."/>
            <person name="Huang R."/>
            <person name="Zhang M."/>
            <person name="Sun Y."/>
            <person name="Hu J."/>
            <person name="Fu X."/>
            <person name="Schnable P.S."/>
            <person name="Li F."/>
            <person name="Zhang H."/>
            <person name="Feng B."/>
            <person name="Zhu X."/>
            <person name="Liu R."/>
            <person name="Schnable J.C."/>
            <person name="Zhu J.-K."/>
            <person name="Zhang H."/>
        </authorList>
    </citation>
    <scope>NUCLEOTIDE SEQUENCE [LARGE SCALE GENOMIC DNA]</scope>
</reference>
<evidence type="ECO:0000256" key="13">
    <source>
        <dbReference type="SAM" id="SignalP"/>
    </source>
</evidence>
<comment type="subcellular location">
    <subcellularLocation>
        <location evidence="1">Membrane</location>
        <topology evidence="1">Single-pass membrane protein</topology>
    </subcellularLocation>
</comment>
<name>A0A3L6TMN6_PANMI</name>
<evidence type="ECO:0000256" key="11">
    <source>
        <dbReference type="ARBA" id="ARBA00023136"/>
    </source>
</evidence>
<comment type="caution">
    <text evidence="15">The sequence shown here is derived from an EMBL/GenBank/DDBJ whole genome shotgun (WGS) entry which is preliminary data.</text>
</comment>
<keyword evidence="4 12" id="KW-0812">Transmembrane</keyword>
<evidence type="ECO:0000256" key="6">
    <source>
        <dbReference type="ARBA" id="ARBA00022737"/>
    </source>
</evidence>
<feature type="transmembrane region" description="Helical" evidence="12">
    <location>
        <begin position="186"/>
        <end position="210"/>
    </location>
</feature>
<evidence type="ECO:0000256" key="10">
    <source>
        <dbReference type="ARBA" id="ARBA00022989"/>
    </source>
</evidence>
<keyword evidence="7" id="KW-0547">Nucleotide-binding</keyword>
<keyword evidence="10 12" id="KW-1133">Transmembrane helix</keyword>
<evidence type="ECO:0000256" key="2">
    <source>
        <dbReference type="ARBA" id="ARBA00022527"/>
    </source>
</evidence>
<evidence type="ECO:0000256" key="9">
    <source>
        <dbReference type="ARBA" id="ARBA00022840"/>
    </source>
</evidence>
<dbReference type="EMBL" id="PQIB02000001">
    <property type="protein sequence ID" value="RLN40801.1"/>
    <property type="molecule type" value="Genomic_DNA"/>
</dbReference>
<proteinExistence type="predicted"/>
<dbReference type="OrthoDB" id="661987at2759"/>
<protein>
    <submittedName>
        <fullName evidence="15">Receptor-like protein kinase</fullName>
    </submittedName>
</protein>
<dbReference type="Proteomes" id="UP000275267">
    <property type="component" value="Unassembled WGS sequence"/>
</dbReference>
<keyword evidence="9" id="KW-0067">ATP-binding</keyword>
<dbReference type="InterPro" id="IPR038408">
    <property type="entry name" value="GNK2_sf"/>
</dbReference>
<evidence type="ECO:0000256" key="8">
    <source>
        <dbReference type="ARBA" id="ARBA00022777"/>
    </source>
</evidence>
<evidence type="ECO:0000313" key="16">
    <source>
        <dbReference type="Proteomes" id="UP000275267"/>
    </source>
</evidence>
<dbReference type="GO" id="GO:0005524">
    <property type="term" value="F:ATP binding"/>
    <property type="evidence" value="ECO:0007669"/>
    <property type="project" value="UniProtKB-KW"/>
</dbReference>
<keyword evidence="5 13" id="KW-0732">Signal</keyword>
<keyword evidence="2" id="KW-0723">Serine/threonine-protein kinase</keyword>
<sequence>MATMKSTRTMVAALLLLSLLRSPPRAQRRLRPHELPLQQQDLLRPQLHLYRSNVVALLGSLATNASSSAVGFATAALGRAPDQVWGLALCRGDVVDATSCAYSDTDFLASPDAAAATVQFGVNTEINITSDPGRYVALAADLIGALAGWAARNSTRRYAAGVMTSGEGFATTNRNLQEGAGGSGDAATVIAIVLGVLLVVLASAFTIYIWRKARAKQHAGEDENAGSLLFDLTTLRRATDNFAEENKLGHGGFGAVYMLKGTPLETADPSLDWQQAAALQESEVLKCIHLGLLCVQEDPADRPTMLDILVMLHGHEASFAAP</sequence>
<keyword evidence="8" id="KW-0418">Kinase</keyword>
<evidence type="ECO:0000256" key="12">
    <source>
        <dbReference type="SAM" id="Phobius"/>
    </source>
</evidence>
<accession>A0A3L6TMN6</accession>
<evidence type="ECO:0000256" key="7">
    <source>
        <dbReference type="ARBA" id="ARBA00022741"/>
    </source>
</evidence>
<evidence type="ECO:0000256" key="1">
    <source>
        <dbReference type="ARBA" id="ARBA00004167"/>
    </source>
</evidence>
<dbReference type="PANTHER" id="PTHR27002:SF711">
    <property type="entry name" value="OS10G0327000 PROTEIN"/>
    <property type="match status" value="1"/>
</dbReference>
<dbReference type="GO" id="GO:0005886">
    <property type="term" value="C:plasma membrane"/>
    <property type="evidence" value="ECO:0007669"/>
    <property type="project" value="TreeGrafter"/>
</dbReference>
<feature type="domain" description="Gnk2-homologous" evidence="14">
    <location>
        <begin position="49"/>
        <end position="101"/>
    </location>
</feature>
<evidence type="ECO:0000259" key="14">
    <source>
        <dbReference type="Pfam" id="PF01657"/>
    </source>
</evidence>
<organism evidence="15 16">
    <name type="scientific">Panicum miliaceum</name>
    <name type="common">Proso millet</name>
    <name type="synonym">Broomcorn millet</name>
    <dbReference type="NCBI Taxonomy" id="4540"/>
    <lineage>
        <taxon>Eukaryota</taxon>
        <taxon>Viridiplantae</taxon>
        <taxon>Streptophyta</taxon>
        <taxon>Embryophyta</taxon>
        <taxon>Tracheophyta</taxon>
        <taxon>Spermatophyta</taxon>
        <taxon>Magnoliopsida</taxon>
        <taxon>Liliopsida</taxon>
        <taxon>Poales</taxon>
        <taxon>Poaceae</taxon>
        <taxon>PACMAD clade</taxon>
        <taxon>Panicoideae</taxon>
        <taxon>Panicodae</taxon>
        <taxon>Paniceae</taxon>
        <taxon>Panicinae</taxon>
        <taxon>Panicum</taxon>
        <taxon>Panicum sect. Panicum</taxon>
    </lineage>
</organism>
<evidence type="ECO:0000256" key="3">
    <source>
        <dbReference type="ARBA" id="ARBA00022679"/>
    </source>
</evidence>
<keyword evidence="6" id="KW-0677">Repeat</keyword>
<dbReference type="Pfam" id="PF01657">
    <property type="entry name" value="Stress-antifung"/>
    <property type="match status" value="1"/>
</dbReference>
<keyword evidence="16" id="KW-1185">Reference proteome</keyword>
<dbReference type="InterPro" id="IPR002902">
    <property type="entry name" value="GNK2"/>
</dbReference>
<feature type="chain" id="PRO_5018285664" evidence="13">
    <location>
        <begin position="27"/>
        <end position="322"/>
    </location>
</feature>
<keyword evidence="11 12" id="KW-0472">Membrane</keyword>
<dbReference type="Gene3D" id="3.30.430.20">
    <property type="entry name" value="Gnk2 domain, C-X8-C-X2-C motif"/>
    <property type="match status" value="1"/>
</dbReference>
<evidence type="ECO:0000256" key="4">
    <source>
        <dbReference type="ARBA" id="ARBA00022692"/>
    </source>
</evidence>
<dbReference type="Gene3D" id="3.30.200.20">
    <property type="entry name" value="Phosphorylase Kinase, domain 1"/>
    <property type="match status" value="1"/>
</dbReference>
<dbReference type="AlphaFoldDB" id="A0A3L6TMN6"/>
<evidence type="ECO:0000256" key="5">
    <source>
        <dbReference type="ARBA" id="ARBA00022729"/>
    </source>
</evidence>
<dbReference type="PANTHER" id="PTHR27002">
    <property type="entry name" value="RECEPTOR-LIKE SERINE/THREONINE-PROTEIN KINASE SD1-8"/>
    <property type="match status" value="1"/>
</dbReference>
<dbReference type="STRING" id="4540.A0A3L6TMN6"/>
<evidence type="ECO:0000313" key="15">
    <source>
        <dbReference type="EMBL" id="RLN40801.1"/>
    </source>
</evidence>
<keyword evidence="3" id="KW-0808">Transferase</keyword>
<gene>
    <name evidence="15" type="ORF">C2845_PM01G36220</name>
</gene>
<dbReference type="GO" id="GO:0004674">
    <property type="term" value="F:protein serine/threonine kinase activity"/>
    <property type="evidence" value="ECO:0007669"/>
    <property type="project" value="UniProtKB-KW"/>
</dbReference>
<feature type="signal peptide" evidence="13">
    <location>
        <begin position="1"/>
        <end position="26"/>
    </location>
</feature>